<accession>A0ABV9NTJ6</accession>
<dbReference type="Proteomes" id="UP001595896">
    <property type="component" value="Unassembled WGS sequence"/>
</dbReference>
<keyword evidence="2" id="KW-1185">Reference proteome</keyword>
<evidence type="ECO:0000313" key="1">
    <source>
        <dbReference type="EMBL" id="MFC4736015.1"/>
    </source>
</evidence>
<reference evidence="2" key="1">
    <citation type="journal article" date="2019" name="Int. J. Syst. Evol. Microbiol.">
        <title>The Global Catalogue of Microorganisms (GCM) 10K type strain sequencing project: providing services to taxonomists for standard genome sequencing and annotation.</title>
        <authorList>
            <consortium name="The Broad Institute Genomics Platform"/>
            <consortium name="The Broad Institute Genome Sequencing Center for Infectious Disease"/>
            <person name="Wu L."/>
            <person name="Ma J."/>
        </authorList>
    </citation>
    <scope>NUCLEOTIDE SEQUENCE [LARGE SCALE GENOMIC DNA]</scope>
    <source>
        <strain evidence="2">JCM 12165</strain>
    </source>
</reference>
<protein>
    <submittedName>
        <fullName evidence="1">Uncharacterized protein</fullName>
    </submittedName>
</protein>
<evidence type="ECO:0000313" key="2">
    <source>
        <dbReference type="Proteomes" id="UP001595896"/>
    </source>
</evidence>
<sequence length="53" mass="6260">MFRKLRSLFGGRRCEFCGKASSEAQRYEDESGRPIHVCFQCVPYAERRGYPKR</sequence>
<proteinExistence type="predicted"/>
<organism evidence="1 2">
    <name type="scientific">Bacillus daqingensis</name>
    <dbReference type="NCBI Taxonomy" id="872396"/>
    <lineage>
        <taxon>Bacteria</taxon>
        <taxon>Bacillati</taxon>
        <taxon>Bacillota</taxon>
        <taxon>Bacilli</taxon>
        <taxon>Bacillales</taxon>
        <taxon>Bacillaceae</taxon>
        <taxon>Bacillus</taxon>
    </lineage>
</organism>
<gene>
    <name evidence="1" type="ORF">ACFO4L_05385</name>
</gene>
<name>A0ABV9NTJ6_9BACI</name>
<dbReference type="EMBL" id="JBHSGK010000004">
    <property type="protein sequence ID" value="MFC4736015.1"/>
    <property type="molecule type" value="Genomic_DNA"/>
</dbReference>
<comment type="caution">
    <text evidence="1">The sequence shown here is derived from an EMBL/GenBank/DDBJ whole genome shotgun (WGS) entry which is preliminary data.</text>
</comment>
<dbReference type="RefSeq" id="WP_377908675.1">
    <property type="nucleotide sequence ID" value="NZ_JBHSGK010000004.1"/>
</dbReference>